<dbReference type="CDD" id="cd17546">
    <property type="entry name" value="REC_hyHK_CKI1_RcsC-like"/>
    <property type="match status" value="1"/>
</dbReference>
<evidence type="ECO:0000313" key="4">
    <source>
        <dbReference type="Proteomes" id="UP000319848"/>
    </source>
</evidence>
<dbReference type="PROSITE" id="PS50110">
    <property type="entry name" value="RESPONSE_REGULATORY"/>
    <property type="match status" value="1"/>
</dbReference>
<dbReference type="EMBL" id="VLKQ01000001">
    <property type="protein sequence ID" value="TWI15106.1"/>
    <property type="molecule type" value="Genomic_DNA"/>
</dbReference>
<evidence type="ECO:0000259" key="2">
    <source>
        <dbReference type="PROSITE" id="PS50110"/>
    </source>
</evidence>
<dbReference type="SMART" id="SM00448">
    <property type="entry name" value="REC"/>
    <property type="match status" value="1"/>
</dbReference>
<dbReference type="InterPro" id="IPR011006">
    <property type="entry name" value="CheY-like_superfamily"/>
</dbReference>
<comment type="caution">
    <text evidence="3">The sequence shown here is derived from an EMBL/GenBank/DDBJ whole genome shotgun (WGS) entry which is preliminary data.</text>
</comment>
<dbReference type="PANTHER" id="PTHR44520">
    <property type="entry name" value="RESPONSE REGULATOR RCP1-RELATED"/>
    <property type="match status" value="1"/>
</dbReference>
<gene>
    <name evidence="3" type="ORF">IP98_00091</name>
</gene>
<organism evidence="3 4">
    <name type="scientific">Flavobacterium cauense R2A-7</name>
    <dbReference type="NCBI Taxonomy" id="1341154"/>
    <lineage>
        <taxon>Bacteria</taxon>
        <taxon>Pseudomonadati</taxon>
        <taxon>Bacteroidota</taxon>
        <taxon>Flavobacteriia</taxon>
        <taxon>Flavobacteriales</taxon>
        <taxon>Flavobacteriaceae</taxon>
        <taxon>Flavobacterium</taxon>
    </lineage>
</organism>
<name>A0A562M5B8_9FLAO</name>
<keyword evidence="1" id="KW-0597">Phosphoprotein</keyword>
<dbReference type="AlphaFoldDB" id="A0A562M5B8"/>
<dbReference type="RefSeq" id="WP_035118464.1">
    <property type="nucleotide sequence ID" value="NZ_AVBI01000019.1"/>
</dbReference>
<proteinExistence type="predicted"/>
<dbReference type="STRING" id="1341154.FCR2A7T_26480"/>
<dbReference type="Gene3D" id="3.40.50.2300">
    <property type="match status" value="1"/>
</dbReference>
<sequence length="127" mass="14671">MPQKRIYIIDDDPIYQLVTKRLIEKTSLFSETRAFVNGHEALHYFENTGDLPDVILLDIEMPGMDGWDFLDELIRIEKNCHKKVTIYVASSSIASEDKIKAQNYHCVKDFLSKPINLEKLKVIAEAE</sequence>
<evidence type="ECO:0000256" key="1">
    <source>
        <dbReference type="PROSITE-ProRule" id="PRU00169"/>
    </source>
</evidence>
<dbReference type="Proteomes" id="UP000319848">
    <property type="component" value="Unassembled WGS sequence"/>
</dbReference>
<dbReference type="OrthoDB" id="673128at2"/>
<dbReference type="SUPFAM" id="SSF52172">
    <property type="entry name" value="CheY-like"/>
    <property type="match status" value="1"/>
</dbReference>
<reference evidence="3 4" key="1">
    <citation type="journal article" date="2015" name="Stand. Genomic Sci.">
        <title>Genomic Encyclopedia of Bacterial and Archaeal Type Strains, Phase III: the genomes of soil and plant-associated and newly described type strains.</title>
        <authorList>
            <person name="Whitman W.B."/>
            <person name="Woyke T."/>
            <person name="Klenk H.P."/>
            <person name="Zhou Y."/>
            <person name="Lilburn T.G."/>
            <person name="Beck B.J."/>
            <person name="De Vos P."/>
            <person name="Vandamme P."/>
            <person name="Eisen J.A."/>
            <person name="Garrity G."/>
            <person name="Hugenholtz P."/>
            <person name="Kyrpides N.C."/>
        </authorList>
    </citation>
    <scope>NUCLEOTIDE SEQUENCE [LARGE SCALE GENOMIC DNA]</scope>
    <source>
        <strain evidence="3 4">CGMCC 1.7270</strain>
    </source>
</reference>
<keyword evidence="4" id="KW-1185">Reference proteome</keyword>
<feature type="domain" description="Response regulatory" evidence="2">
    <location>
        <begin position="5"/>
        <end position="127"/>
    </location>
</feature>
<evidence type="ECO:0000313" key="3">
    <source>
        <dbReference type="EMBL" id="TWI15106.1"/>
    </source>
</evidence>
<dbReference type="GO" id="GO:0000160">
    <property type="term" value="P:phosphorelay signal transduction system"/>
    <property type="evidence" value="ECO:0007669"/>
    <property type="project" value="InterPro"/>
</dbReference>
<dbReference type="InterPro" id="IPR001789">
    <property type="entry name" value="Sig_transdc_resp-reg_receiver"/>
</dbReference>
<feature type="modified residue" description="4-aspartylphosphate" evidence="1">
    <location>
        <position position="58"/>
    </location>
</feature>
<dbReference type="PANTHER" id="PTHR44520:SF2">
    <property type="entry name" value="RESPONSE REGULATOR RCP1"/>
    <property type="match status" value="1"/>
</dbReference>
<protein>
    <submittedName>
        <fullName evidence="3">Response regulator receiver domain-containing protein</fullName>
    </submittedName>
</protein>
<accession>A0A562M5B8</accession>
<dbReference type="InterPro" id="IPR052893">
    <property type="entry name" value="TCS_response_regulator"/>
</dbReference>
<dbReference type="Pfam" id="PF00072">
    <property type="entry name" value="Response_reg"/>
    <property type="match status" value="1"/>
</dbReference>